<dbReference type="Proteomes" id="UP000199582">
    <property type="component" value="Unassembled WGS sequence"/>
</dbReference>
<protein>
    <recommendedName>
        <fullName evidence="3">Rubrerythrin</fullName>
    </recommendedName>
</protein>
<organism evidence="1 2">
    <name type="scientific">Roseovarius azorensis</name>
    <dbReference type="NCBI Taxonomy" id="1287727"/>
    <lineage>
        <taxon>Bacteria</taxon>
        <taxon>Pseudomonadati</taxon>
        <taxon>Pseudomonadota</taxon>
        <taxon>Alphaproteobacteria</taxon>
        <taxon>Rhodobacterales</taxon>
        <taxon>Roseobacteraceae</taxon>
        <taxon>Roseovarius</taxon>
    </lineage>
</organism>
<gene>
    <name evidence="1" type="ORF">SAMN05443999_10490</name>
</gene>
<dbReference type="STRING" id="1287727.SAMN05443999_10490"/>
<name>A0A1H7NCQ7_9RHOB</name>
<evidence type="ECO:0000313" key="2">
    <source>
        <dbReference type="Proteomes" id="UP000199582"/>
    </source>
</evidence>
<dbReference type="RefSeq" id="WP_093034584.1">
    <property type="nucleotide sequence ID" value="NZ_FOAG01000004.1"/>
</dbReference>
<dbReference type="AlphaFoldDB" id="A0A1H7NCQ7"/>
<evidence type="ECO:0000313" key="1">
    <source>
        <dbReference type="EMBL" id="SEL21069.1"/>
    </source>
</evidence>
<keyword evidence="2" id="KW-1185">Reference proteome</keyword>
<reference evidence="1 2" key="1">
    <citation type="submission" date="2016-10" db="EMBL/GenBank/DDBJ databases">
        <authorList>
            <person name="de Groot N.N."/>
        </authorList>
    </citation>
    <scope>NUCLEOTIDE SEQUENCE [LARGE SCALE GENOMIC DNA]</scope>
    <source>
        <strain evidence="1 2">DSM 100674</strain>
    </source>
</reference>
<dbReference type="EMBL" id="FOAG01000004">
    <property type="protein sequence ID" value="SEL21069.1"/>
    <property type="molecule type" value="Genomic_DNA"/>
</dbReference>
<dbReference type="OrthoDB" id="7870178at2"/>
<proteinExistence type="predicted"/>
<accession>A0A1H7NCQ7</accession>
<sequence>MSRADQDYLEKLLLYYEEEIEGEAYFQELARMFDAPAHKSRLALLAEVERHAAAAVAPLIEKYGLRPRSTAELTRSGQAQARRGPTEWPGLMAEMNRTYPGYLAAFQRLEAMGPTEDRPRLAFLTGHEVAAMEFLSLEGQGEPGSEAPLRGYLAATPASAG</sequence>
<evidence type="ECO:0008006" key="3">
    <source>
        <dbReference type="Google" id="ProtNLM"/>
    </source>
</evidence>